<evidence type="ECO:0000313" key="2">
    <source>
        <dbReference type="Proteomes" id="UP000254535"/>
    </source>
</evidence>
<dbReference type="Gene3D" id="1.10.238.160">
    <property type="match status" value="1"/>
</dbReference>
<dbReference type="EMBL" id="CP022313">
    <property type="protein sequence ID" value="AXJ02630.1"/>
    <property type="molecule type" value="Genomic_DNA"/>
</dbReference>
<dbReference type="Pfam" id="PF05930">
    <property type="entry name" value="Phage_AlpA"/>
    <property type="match status" value="1"/>
</dbReference>
<dbReference type="RefSeq" id="WP_115076124.1">
    <property type="nucleotide sequence ID" value="NZ_CP022313.1"/>
</dbReference>
<gene>
    <name evidence="1" type="ORF">CFN16_00330</name>
</gene>
<evidence type="ECO:0000313" key="1">
    <source>
        <dbReference type="EMBL" id="AXJ02630.1"/>
    </source>
</evidence>
<organism evidence="1 2">
    <name type="scientific">Pseudomonas fluorescens</name>
    <dbReference type="NCBI Taxonomy" id="294"/>
    <lineage>
        <taxon>Bacteria</taxon>
        <taxon>Pseudomonadati</taxon>
        <taxon>Pseudomonadota</taxon>
        <taxon>Gammaproteobacteria</taxon>
        <taxon>Pseudomonadales</taxon>
        <taxon>Pseudomonadaceae</taxon>
        <taxon>Pseudomonas</taxon>
    </lineage>
</organism>
<dbReference type="Proteomes" id="UP000254535">
    <property type="component" value="Chromosome"/>
</dbReference>
<dbReference type="AlphaFoldDB" id="A0A345UQ78"/>
<proteinExistence type="predicted"/>
<reference evidence="1 2" key="1">
    <citation type="submission" date="2017-07" db="EMBL/GenBank/DDBJ databases">
        <title>Genome sequence of Pseudomonas NEP1.</title>
        <authorList>
            <person name="Nascimento F.X."/>
        </authorList>
    </citation>
    <scope>NUCLEOTIDE SEQUENCE [LARGE SCALE GENOMIC DNA]</scope>
    <source>
        <strain evidence="1 2">NEP1</strain>
    </source>
</reference>
<accession>A0A345UQ78</accession>
<dbReference type="InterPro" id="IPR010260">
    <property type="entry name" value="AlpA"/>
</dbReference>
<protein>
    <submittedName>
        <fullName evidence="1">AlpA family transcriptional regulator</fullName>
    </submittedName>
</protein>
<name>A0A345UQ78_PSEFL</name>
<sequence length="65" mass="7767">MNELDRFTRVSEVLLFTSVSRTILWREMKAGRFPKSVHISAGRKAWRTPELAAWQKDPEHWNNRQ</sequence>